<dbReference type="AlphaFoldDB" id="A0A4Y7U291"/>
<dbReference type="Proteomes" id="UP000298030">
    <property type="component" value="Unassembled WGS sequence"/>
</dbReference>
<dbReference type="EMBL" id="QPFP01000001">
    <property type="protein sequence ID" value="TEB40178.1"/>
    <property type="molecule type" value="Genomic_DNA"/>
</dbReference>
<gene>
    <name evidence="2" type="ORF">FA13DRAFT_58582</name>
</gene>
<feature type="domain" description="Complex 1 LYR protein" evidence="1">
    <location>
        <begin position="52"/>
        <end position="97"/>
    </location>
</feature>
<accession>A0A4Y7U291</accession>
<sequence length="370" mass="43751">MKICPGHPLDPPPESLARRAELGRLFSGLRRVRSRNPFFLLPAHRIPTLWGLYRGLQREAPSGEIRWRVRKVFERYRHLTGTDKTIQLLRQGYKYLDAFQKARAGDVHLQNVLERYSRLIATKRWKEKWKQALREEVAWQHRLAAKPMLTGSLMRATLDNAPMPRLYPQPDHISHIIYKRKLTRERRFQHQLYLQELKQDIIREATFEEGVAEAAGTKVDMVFGGDSKEEWTTGIKERLDVIHRAHDRSKARLARSITPQLFETLAAARRYKIENKTREKENARRGVWSKRVFERARQRPPAHIWEKMSSKQKEIDRVKRLPGEAGYVGAVKRKAGMRMKDTETWKLENQASREALRREREFDIAQKRRN</sequence>
<comment type="caution">
    <text evidence="2">The sequence shown here is derived from an EMBL/GenBank/DDBJ whole genome shotgun (WGS) entry which is preliminary data.</text>
</comment>
<evidence type="ECO:0000313" key="3">
    <source>
        <dbReference type="Proteomes" id="UP000298030"/>
    </source>
</evidence>
<reference evidence="2 3" key="1">
    <citation type="journal article" date="2019" name="Nat. Ecol. Evol.">
        <title>Megaphylogeny resolves global patterns of mushroom evolution.</title>
        <authorList>
            <person name="Varga T."/>
            <person name="Krizsan K."/>
            <person name="Foldi C."/>
            <person name="Dima B."/>
            <person name="Sanchez-Garcia M."/>
            <person name="Sanchez-Ramirez S."/>
            <person name="Szollosi G.J."/>
            <person name="Szarkandi J.G."/>
            <person name="Papp V."/>
            <person name="Albert L."/>
            <person name="Andreopoulos W."/>
            <person name="Angelini C."/>
            <person name="Antonin V."/>
            <person name="Barry K.W."/>
            <person name="Bougher N.L."/>
            <person name="Buchanan P."/>
            <person name="Buyck B."/>
            <person name="Bense V."/>
            <person name="Catcheside P."/>
            <person name="Chovatia M."/>
            <person name="Cooper J."/>
            <person name="Damon W."/>
            <person name="Desjardin D."/>
            <person name="Finy P."/>
            <person name="Geml J."/>
            <person name="Haridas S."/>
            <person name="Hughes K."/>
            <person name="Justo A."/>
            <person name="Karasinski D."/>
            <person name="Kautmanova I."/>
            <person name="Kiss B."/>
            <person name="Kocsube S."/>
            <person name="Kotiranta H."/>
            <person name="LaButti K.M."/>
            <person name="Lechner B.E."/>
            <person name="Liimatainen K."/>
            <person name="Lipzen A."/>
            <person name="Lukacs Z."/>
            <person name="Mihaltcheva S."/>
            <person name="Morgado L.N."/>
            <person name="Niskanen T."/>
            <person name="Noordeloos M.E."/>
            <person name="Ohm R.A."/>
            <person name="Ortiz-Santana B."/>
            <person name="Ovrebo C."/>
            <person name="Racz N."/>
            <person name="Riley R."/>
            <person name="Savchenko A."/>
            <person name="Shiryaev A."/>
            <person name="Soop K."/>
            <person name="Spirin V."/>
            <person name="Szebenyi C."/>
            <person name="Tomsovsky M."/>
            <person name="Tulloss R.E."/>
            <person name="Uehling J."/>
            <person name="Grigoriev I.V."/>
            <person name="Vagvolgyi C."/>
            <person name="Papp T."/>
            <person name="Martin F.M."/>
            <person name="Miettinen O."/>
            <person name="Hibbett D.S."/>
            <person name="Nagy L.G."/>
        </authorList>
    </citation>
    <scope>NUCLEOTIDE SEQUENCE [LARGE SCALE GENOMIC DNA]</scope>
    <source>
        <strain evidence="2 3">FP101781</strain>
    </source>
</reference>
<evidence type="ECO:0000313" key="2">
    <source>
        <dbReference type="EMBL" id="TEB40178.1"/>
    </source>
</evidence>
<dbReference type="Pfam" id="PF05347">
    <property type="entry name" value="Complex1_LYR"/>
    <property type="match status" value="1"/>
</dbReference>
<dbReference type="OrthoDB" id="2571149at2759"/>
<dbReference type="STRING" id="71717.A0A4Y7U291"/>
<organism evidence="2 3">
    <name type="scientific">Coprinellus micaceus</name>
    <name type="common">Glistening ink-cap mushroom</name>
    <name type="synonym">Coprinus micaceus</name>
    <dbReference type="NCBI Taxonomy" id="71717"/>
    <lineage>
        <taxon>Eukaryota</taxon>
        <taxon>Fungi</taxon>
        <taxon>Dikarya</taxon>
        <taxon>Basidiomycota</taxon>
        <taxon>Agaricomycotina</taxon>
        <taxon>Agaricomycetes</taxon>
        <taxon>Agaricomycetidae</taxon>
        <taxon>Agaricales</taxon>
        <taxon>Agaricineae</taxon>
        <taxon>Psathyrellaceae</taxon>
        <taxon>Coprinellus</taxon>
    </lineage>
</organism>
<name>A0A4Y7U291_COPMI</name>
<keyword evidence="3" id="KW-1185">Reference proteome</keyword>
<proteinExistence type="predicted"/>
<protein>
    <recommendedName>
        <fullName evidence="1">Complex 1 LYR protein domain-containing protein</fullName>
    </recommendedName>
</protein>
<dbReference type="InterPro" id="IPR008011">
    <property type="entry name" value="Complex1_LYR_dom"/>
</dbReference>
<evidence type="ECO:0000259" key="1">
    <source>
        <dbReference type="Pfam" id="PF05347"/>
    </source>
</evidence>